<organism evidence="1">
    <name type="scientific">marine sediment metagenome</name>
    <dbReference type="NCBI Taxonomy" id="412755"/>
    <lineage>
        <taxon>unclassified sequences</taxon>
        <taxon>metagenomes</taxon>
        <taxon>ecological metagenomes</taxon>
    </lineage>
</organism>
<evidence type="ECO:0000313" key="1">
    <source>
        <dbReference type="EMBL" id="GAG53418.1"/>
    </source>
</evidence>
<dbReference type="EMBL" id="BARS01052481">
    <property type="protein sequence ID" value="GAG53418.1"/>
    <property type="molecule type" value="Genomic_DNA"/>
</dbReference>
<gene>
    <name evidence="1" type="ORF">S01H1_78020</name>
</gene>
<protein>
    <submittedName>
        <fullName evidence="1">Uncharacterized protein</fullName>
    </submittedName>
</protein>
<proteinExistence type="predicted"/>
<reference evidence="1" key="1">
    <citation type="journal article" date="2014" name="Front. Microbiol.">
        <title>High frequency of phylogenetically diverse reductive dehalogenase-homologous genes in deep subseafloor sedimentary metagenomes.</title>
        <authorList>
            <person name="Kawai M."/>
            <person name="Futagami T."/>
            <person name="Toyoda A."/>
            <person name="Takaki Y."/>
            <person name="Nishi S."/>
            <person name="Hori S."/>
            <person name="Arai W."/>
            <person name="Tsubouchi T."/>
            <person name="Morono Y."/>
            <person name="Uchiyama I."/>
            <person name="Ito T."/>
            <person name="Fujiyama A."/>
            <person name="Inagaki F."/>
            <person name="Takami H."/>
        </authorList>
    </citation>
    <scope>NUCLEOTIDE SEQUENCE</scope>
    <source>
        <strain evidence="1">Expedition CK06-06</strain>
    </source>
</reference>
<accession>X0YYV7</accession>
<comment type="caution">
    <text evidence="1">The sequence shown here is derived from an EMBL/GenBank/DDBJ whole genome shotgun (WGS) entry which is preliminary data.</text>
</comment>
<name>X0YYV7_9ZZZZ</name>
<dbReference type="AlphaFoldDB" id="X0YYV7"/>
<sequence length="96" mass="9893">YIAGTDPADSGSYLELTIAPSGSSVNVSFTATGAAGAGYNGKLRLFTLRKTPDLLSAGAWPLVPGYTNITALGQDVSCAISGAEKSGFYRICTRLE</sequence>
<feature type="non-terminal residue" evidence="1">
    <location>
        <position position="1"/>
    </location>
</feature>